<dbReference type="InterPro" id="IPR025959">
    <property type="entry name" value="Winged_HTH_dom"/>
</dbReference>
<evidence type="ECO:0000313" key="3">
    <source>
        <dbReference type="EMBL" id="SFU47218.1"/>
    </source>
</evidence>
<name>A0A1I7GFN6_9PROT</name>
<dbReference type="AlphaFoldDB" id="A0A1I7GFN6"/>
<feature type="domain" description="Tc1-like transposase DDE" evidence="1">
    <location>
        <begin position="76"/>
        <end position="207"/>
    </location>
</feature>
<dbReference type="Proteomes" id="UP000182649">
    <property type="component" value="Unassembled WGS sequence"/>
</dbReference>
<reference evidence="3 4" key="1">
    <citation type="submission" date="2016-10" db="EMBL/GenBank/DDBJ databases">
        <authorList>
            <person name="de Groot N.N."/>
        </authorList>
    </citation>
    <scope>NUCLEOTIDE SEQUENCE [LARGE SCALE GENOMIC DNA]</scope>
    <source>
        <strain evidence="3 4">Nl14</strain>
    </source>
</reference>
<protein>
    <submittedName>
        <fullName evidence="3">Winged helix-turn helix</fullName>
    </submittedName>
</protein>
<dbReference type="InterPro" id="IPR047655">
    <property type="entry name" value="Transpos_IS630-like"/>
</dbReference>
<organism evidence="3 4">
    <name type="scientific">Nitrosospira multiformis</name>
    <dbReference type="NCBI Taxonomy" id="1231"/>
    <lineage>
        <taxon>Bacteria</taxon>
        <taxon>Pseudomonadati</taxon>
        <taxon>Pseudomonadota</taxon>
        <taxon>Betaproteobacteria</taxon>
        <taxon>Nitrosomonadales</taxon>
        <taxon>Nitrosomonadaceae</taxon>
        <taxon>Nitrosospira</taxon>
    </lineage>
</organism>
<evidence type="ECO:0000259" key="1">
    <source>
        <dbReference type="Pfam" id="PF13358"/>
    </source>
</evidence>
<dbReference type="GO" id="GO:0003676">
    <property type="term" value="F:nucleic acid binding"/>
    <property type="evidence" value="ECO:0007669"/>
    <property type="project" value="InterPro"/>
</dbReference>
<proteinExistence type="predicted"/>
<dbReference type="PANTHER" id="PTHR46564:SF1">
    <property type="entry name" value="TRANSPOSASE"/>
    <property type="match status" value="1"/>
</dbReference>
<feature type="domain" description="Winged helix-turn helix" evidence="2">
    <location>
        <begin position="2"/>
        <end position="60"/>
    </location>
</feature>
<dbReference type="EMBL" id="FPBZ01000004">
    <property type="protein sequence ID" value="SFU47218.1"/>
    <property type="molecule type" value="Genomic_DNA"/>
</dbReference>
<accession>A0A1I7GFN6</accession>
<dbReference type="NCBIfam" id="NF033545">
    <property type="entry name" value="transpos_IS630"/>
    <property type="match status" value="1"/>
</dbReference>
<gene>
    <name evidence="3" type="ORF">SAMN05216417_104201</name>
</gene>
<dbReference type="Gene3D" id="3.30.420.10">
    <property type="entry name" value="Ribonuclease H-like superfamily/Ribonuclease H"/>
    <property type="match status" value="1"/>
</dbReference>
<evidence type="ECO:0000259" key="2">
    <source>
        <dbReference type="Pfam" id="PF13592"/>
    </source>
</evidence>
<dbReference type="InterPro" id="IPR038717">
    <property type="entry name" value="Tc1-like_DDE_dom"/>
</dbReference>
<dbReference type="PANTHER" id="PTHR46564">
    <property type="entry name" value="TRANSPOSASE"/>
    <property type="match status" value="1"/>
</dbReference>
<dbReference type="Pfam" id="PF13358">
    <property type="entry name" value="DDE_3"/>
    <property type="match status" value="1"/>
</dbReference>
<dbReference type="Pfam" id="PF13592">
    <property type="entry name" value="HTH_33"/>
    <property type="match status" value="1"/>
</dbReference>
<evidence type="ECO:0000313" key="4">
    <source>
        <dbReference type="Proteomes" id="UP000182649"/>
    </source>
</evidence>
<sequence>MEFALWSRAAVMQLIEREYGIRLSVRGVGNYLQRWGFTPQKPIRRAYEQRSEAVQKWLDEEYPPIAQRAGVEGGEIHWGDETAPVNTDVHGRSYALAGKTPVAYAVGGIRQQLSMIATVTNQGKARWMITEEAFNSDKLIEFLKALIKDASRKVFLILDNLRVHHSKPVKAWLAENREMIDVFYLPSYSPELNPEERLNADLKHAIGAKVPAEPGPNRMLPPMTTRSCWKTILNASNPISRTPASSMPLNTICSPGQIRCGAPRRSISAFRGMIFSWKHQLFQGKAL</sequence>
<dbReference type="InterPro" id="IPR036397">
    <property type="entry name" value="RNaseH_sf"/>
</dbReference>